<dbReference type="GO" id="GO:0003208">
    <property type="term" value="P:cardiac ventricle morphogenesis"/>
    <property type="evidence" value="ECO:0007669"/>
    <property type="project" value="Ensembl"/>
</dbReference>
<dbReference type="GO" id="GO:0007219">
    <property type="term" value="P:Notch signaling pathway"/>
    <property type="evidence" value="ECO:0007669"/>
    <property type="project" value="UniProtKB-KW"/>
</dbReference>
<dbReference type="GO" id="GO:0003181">
    <property type="term" value="P:atrioventricular valve morphogenesis"/>
    <property type="evidence" value="ECO:0007669"/>
    <property type="project" value="Ensembl"/>
</dbReference>
<dbReference type="GO" id="GO:0014031">
    <property type="term" value="P:mesenchymal cell development"/>
    <property type="evidence" value="ECO:0007669"/>
    <property type="project" value="Ensembl"/>
</dbReference>
<proteinExistence type="inferred from homology"/>
<dbReference type="GO" id="GO:0032835">
    <property type="term" value="P:glomerulus development"/>
    <property type="evidence" value="ECO:0007669"/>
    <property type="project" value="Ensembl"/>
</dbReference>
<evidence type="ECO:0000256" key="9">
    <source>
        <dbReference type="ARBA" id="ARBA00038262"/>
    </source>
</evidence>
<dbReference type="GeneTree" id="ENSGT00940000161351"/>
<dbReference type="GO" id="GO:0035914">
    <property type="term" value="P:skeletal muscle cell differentiation"/>
    <property type="evidence" value="ECO:0007669"/>
    <property type="project" value="Ensembl"/>
</dbReference>
<dbReference type="GO" id="GO:0001227">
    <property type="term" value="F:DNA-binding transcription repressor activity, RNA polymerase II-specific"/>
    <property type="evidence" value="ECO:0007669"/>
    <property type="project" value="Ensembl"/>
</dbReference>
<reference evidence="13" key="2">
    <citation type="submission" date="2025-09" db="UniProtKB">
        <authorList>
            <consortium name="Ensembl"/>
        </authorList>
    </citation>
    <scope>IDENTIFICATION</scope>
</reference>
<dbReference type="SMART" id="SM00511">
    <property type="entry name" value="ORANGE"/>
    <property type="match status" value="1"/>
</dbReference>
<dbReference type="GO" id="GO:0003198">
    <property type="term" value="P:epithelial to mesenchymal transition involved in endocardial cushion formation"/>
    <property type="evidence" value="ECO:0007669"/>
    <property type="project" value="Ensembl"/>
</dbReference>
<evidence type="ECO:0000256" key="7">
    <source>
        <dbReference type="ARBA" id="ARBA00023163"/>
    </source>
</evidence>
<dbReference type="PANTHER" id="PTHR10985">
    <property type="entry name" value="BASIC HELIX-LOOP-HELIX TRANSCRIPTION FACTOR, HES-RELATED"/>
    <property type="match status" value="1"/>
</dbReference>
<sequence>MKRPREQGGSDGESDGLIDLGSEGDLSQMARPLSTPSPSQMQARKKRRGIIEKRRRDRINSSLSELRHLVPSAFEKQGSSKLEKAEVLQMTVDHLKMLHATGGTGFLDARALAVDFRSIGFRECLTEVIRYLGVLEGPSSRADPVRIRLLSHLNSYAAEMEPSPVPTSPLAVPVWPWCFFHSCPGLPALSNQLAILGRVPSPVVPSAGPLAYPVPALRTTPVRRAPSCVLPTRRSLLPGRGASSTHRAHPLERPAAPLHVAPGSKASKGSHLLPPLRSCSPTAPGAIGSPATAAVPVSSPSSAAPAGRPSGAVPCRSWAPEITEIGAF</sequence>
<dbReference type="GO" id="GO:0045666">
    <property type="term" value="P:positive regulation of neuron differentiation"/>
    <property type="evidence" value="ECO:0007669"/>
    <property type="project" value="Ensembl"/>
</dbReference>
<dbReference type="Proteomes" id="UP000694398">
    <property type="component" value="Unassembled WGS sequence"/>
</dbReference>
<evidence type="ECO:0000259" key="11">
    <source>
        <dbReference type="PROSITE" id="PS50888"/>
    </source>
</evidence>
<dbReference type="FunFam" id="4.10.280.10:FF:000012">
    <property type="entry name" value="hairy/enhancer-of-split related with YRPW motif protein 1"/>
    <property type="match status" value="1"/>
</dbReference>
<comment type="similarity">
    <text evidence="9">Belongs to the HEY family.</text>
</comment>
<evidence type="ECO:0000256" key="6">
    <source>
        <dbReference type="ARBA" id="ARBA00023125"/>
    </source>
</evidence>
<dbReference type="Gene3D" id="4.10.280.10">
    <property type="entry name" value="Helix-loop-helix DNA-binding domain"/>
    <property type="match status" value="1"/>
</dbReference>
<reference evidence="13" key="1">
    <citation type="submission" date="2025-08" db="UniProtKB">
        <authorList>
            <consortium name="Ensembl"/>
        </authorList>
    </citation>
    <scope>IDENTIFICATION</scope>
</reference>
<dbReference type="AlphaFoldDB" id="A0A8C2VQY5"/>
<keyword evidence="5" id="KW-0805">Transcription regulation</keyword>
<evidence type="ECO:0000313" key="14">
    <source>
        <dbReference type="Proteomes" id="UP000694398"/>
    </source>
</evidence>
<dbReference type="GO" id="GO:0071773">
    <property type="term" value="P:cellular response to BMP stimulus"/>
    <property type="evidence" value="ECO:0007669"/>
    <property type="project" value="Ensembl"/>
</dbReference>
<keyword evidence="6" id="KW-0238">DNA-binding</keyword>
<dbReference type="GO" id="GO:0060766">
    <property type="term" value="P:negative regulation of androgen receptor signaling pathway"/>
    <property type="evidence" value="ECO:0007669"/>
    <property type="project" value="Ensembl"/>
</dbReference>
<evidence type="ECO:0000256" key="2">
    <source>
        <dbReference type="ARBA" id="ARBA00022473"/>
    </source>
</evidence>
<keyword evidence="3" id="KW-0678">Repressor</keyword>
<dbReference type="Pfam" id="PF00010">
    <property type="entry name" value="HLH"/>
    <property type="match status" value="1"/>
</dbReference>
<dbReference type="RefSeq" id="XP_005395305.1">
    <property type="nucleotide sequence ID" value="XM_005395248.1"/>
</dbReference>
<dbReference type="SUPFAM" id="SSF47459">
    <property type="entry name" value="HLH, helix-loop-helix DNA-binding domain"/>
    <property type="match status" value="1"/>
</dbReference>
<keyword evidence="4" id="KW-0914">Notch signaling pathway</keyword>
<dbReference type="InterPro" id="IPR011598">
    <property type="entry name" value="bHLH_dom"/>
</dbReference>
<dbReference type="GO" id="GO:0000978">
    <property type="term" value="F:RNA polymerase II cis-regulatory region sequence-specific DNA binding"/>
    <property type="evidence" value="ECO:0007669"/>
    <property type="project" value="Ensembl"/>
</dbReference>
<feature type="compositionally biased region" description="Low complexity" evidence="10">
    <location>
        <begin position="288"/>
        <end position="314"/>
    </location>
</feature>
<dbReference type="InterPro" id="IPR050370">
    <property type="entry name" value="HES_HEY"/>
</dbReference>
<evidence type="ECO:0000256" key="4">
    <source>
        <dbReference type="ARBA" id="ARBA00022976"/>
    </source>
</evidence>
<dbReference type="InterPro" id="IPR036638">
    <property type="entry name" value="HLH_DNA-bd_sf"/>
</dbReference>
<name>A0A8C2VQY5_CHILA</name>
<dbReference type="GO" id="GO:0001228">
    <property type="term" value="F:DNA-binding transcription activator activity, RNA polymerase II-specific"/>
    <property type="evidence" value="ECO:0007669"/>
    <property type="project" value="Ensembl"/>
</dbReference>
<keyword evidence="14" id="KW-1185">Reference proteome</keyword>
<keyword evidence="2" id="KW-0217">Developmental protein</keyword>
<keyword evidence="7" id="KW-0804">Transcription</keyword>
<dbReference type="GO" id="GO:0072014">
    <property type="term" value="P:proximal tubule development"/>
    <property type="evidence" value="ECO:0007669"/>
    <property type="project" value="Ensembl"/>
</dbReference>
<dbReference type="PROSITE" id="PS50888">
    <property type="entry name" value="BHLH"/>
    <property type="match status" value="1"/>
</dbReference>
<organism evidence="13 14">
    <name type="scientific">Chinchilla lanigera</name>
    <name type="common">Long-tailed chinchilla</name>
    <name type="synonym">Chinchilla villidera</name>
    <dbReference type="NCBI Taxonomy" id="34839"/>
    <lineage>
        <taxon>Eukaryota</taxon>
        <taxon>Metazoa</taxon>
        <taxon>Chordata</taxon>
        <taxon>Craniata</taxon>
        <taxon>Vertebrata</taxon>
        <taxon>Euteleostomi</taxon>
        <taxon>Mammalia</taxon>
        <taxon>Eutheria</taxon>
        <taxon>Euarchontoglires</taxon>
        <taxon>Glires</taxon>
        <taxon>Rodentia</taxon>
        <taxon>Hystricomorpha</taxon>
        <taxon>Chinchillidae</taxon>
        <taxon>Chinchilla</taxon>
    </lineage>
</organism>
<dbReference type="Ensembl" id="ENSCLAT00000018512.1">
    <property type="protein sequence ID" value="ENSCLAP00000018333.1"/>
    <property type="gene ID" value="ENSCLAG00000012566.1"/>
</dbReference>
<dbReference type="Pfam" id="PF07527">
    <property type="entry name" value="Hairy_orange"/>
    <property type="match status" value="1"/>
</dbReference>
<dbReference type="PROSITE" id="PS51054">
    <property type="entry name" value="ORANGE"/>
    <property type="match status" value="1"/>
</dbReference>
<dbReference type="GO" id="GO:0005634">
    <property type="term" value="C:nucleus"/>
    <property type="evidence" value="ECO:0007669"/>
    <property type="project" value="UniProtKB-SubCell"/>
</dbReference>
<dbReference type="GO" id="GO:0050683">
    <property type="term" value="F:AF-1 domain binding"/>
    <property type="evidence" value="ECO:0007669"/>
    <property type="project" value="Ensembl"/>
</dbReference>
<evidence type="ECO:0000256" key="5">
    <source>
        <dbReference type="ARBA" id="ARBA00023015"/>
    </source>
</evidence>
<dbReference type="OMA" id="AFPVWPW"/>
<dbReference type="InterPro" id="IPR003650">
    <property type="entry name" value="Orange_dom"/>
</dbReference>
<evidence type="ECO:0000313" key="13">
    <source>
        <dbReference type="Ensembl" id="ENSCLAP00000018333.1"/>
    </source>
</evidence>
<dbReference type="CDD" id="cd11447">
    <property type="entry name" value="bHLH-O_HEYL"/>
    <property type="match status" value="1"/>
</dbReference>
<feature type="domain" description="Orange" evidence="12">
    <location>
        <begin position="120"/>
        <end position="153"/>
    </location>
</feature>
<dbReference type="SUPFAM" id="SSF158457">
    <property type="entry name" value="Orange domain-like"/>
    <property type="match status" value="1"/>
</dbReference>
<dbReference type="GO" id="GO:0060412">
    <property type="term" value="P:ventricular septum morphogenesis"/>
    <property type="evidence" value="ECO:0007669"/>
    <property type="project" value="Ensembl"/>
</dbReference>
<accession>A0A8C2VQY5</accession>
<dbReference type="Gene3D" id="6.10.250.980">
    <property type="match status" value="1"/>
</dbReference>
<dbReference type="OrthoDB" id="6371181at2759"/>
<feature type="domain" description="BHLH" evidence="11">
    <location>
        <begin position="43"/>
        <end position="98"/>
    </location>
</feature>
<dbReference type="GO" id="GO:0042803">
    <property type="term" value="F:protein homodimerization activity"/>
    <property type="evidence" value="ECO:0007669"/>
    <property type="project" value="Ensembl"/>
</dbReference>
<gene>
    <name evidence="13" type="primary">HEYL</name>
</gene>
<evidence type="ECO:0000256" key="8">
    <source>
        <dbReference type="ARBA" id="ARBA00023242"/>
    </source>
</evidence>
<dbReference type="CTD" id="26508"/>
<dbReference type="GO" id="GO:0005737">
    <property type="term" value="C:cytoplasm"/>
    <property type="evidence" value="ECO:0007669"/>
    <property type="project" value="Ensembl"/>
</dbReference>
<evidence type="ECO:0000256" key="3">
    <source>
        <dbReference type="ARBA" id="ARBA00022491"/>
    </source>
</evidence>
<comment type="subcellular location">
    <subcellularLocation>
        <location evidence="1">Nucleus</location>
    </subcellularLocation>
</comment>
<evidence type="ECO:0000259" key="12">
    <source>
        <dbReference type="PROSITE" id="PS51054"/>
    </source>
</evidence>
<dbReference type="GeneID" id="102024524"/>
<dbReference type="GO" id="GO:0010629">
    <property type="term" value="P:negative regulation of gene expression"/>
    <property type="evidence" value="ECO:0007669"/>
    <property type="project" value="Ensembl"/>
</dbReference>
<evidence type="ECO:0000256" key="10">
    <source>
        <dbReference type="SAM" id="MobiDB-lite"/>
    </source>
</evidence>
<protein>
    <submittedName>
        <fullName evidence="13">Hes related family bHLH transcription factor with YRPW motif like</fullName>
    </submittedName>
</protein>
<keyword evidence="8" id="KW-0539">Nucleus</keyword>
<dbReference type="GO" id="GO:0003184">
    <property type="term" value="P:pulmonary valve morphogenesis"/>
    <property type="evidence" value="ECO:0007669"/>
    <property type="project" value="Ensembl"/>
</dbReference>
<feature type="region of interest" description="Disordered" evidence="10">
    <location>
        <begin position="233"/>
        <end position="315"/>
    </location>
</feature>
<dbReference type="GO" id="GO:0003151">
    <property type="term" value="P:outflow tract morphogenesis"/>
    <property type="evidence" value="ECO:0007669"/>
    <property type="project" value="Ensembl"/>
</dbReference>
<evidence type="ECO:0000256" key="1">
    <source>
        <dbReference type="ARBA" id="ARBA00004123"/>
    </source>
</evidence>
<dbReference type="SMART" id="SM00353">
    <property type="entry name" value="HLH"/>
    <property type="match status" value="1"/>
</dbReference>
<feature type="region of interest" description="Disordered" evidence="10">
    <location>
        <begin position="1"/>
        <end position="54"/>
    </location>
</feature>